<dbReference type="AlphaFoldDB" id="A0A2N9WVG1"/>
<protein>
    <submittedName>
        <fullName evidence="1">Uncharacterized protein</fullName>
    </submittedName>
</protein>
<organism evidence="1 2">
    <name type="scientific">Snodgrassella alvi</name>
    <dbReference type="NCBI Taxonomy" id="1196083"/>
    <lineage>
        <taxon>Bacteria</taxon>
        <taxon>Pseudomonadati</taxon>
        <taxon>Pseudomonadota</taxon>
        <taxon>Betaproteobacteria</taxon>
        <taxon>Neisseriales</taxon>
        <taxon>Neisseriaceae</taxon>
        <taxon>Snodgrassella</taxon>
    </lineage>
</organism>
<evidence type="ECO:0000313" key="2">
    <source>
        <dbReference type="Proteomes" id="UP000231293"/>
    </source>
</evidence>
<evidence type="ECO:0000313" key="1">
    <source>
        <dbReference type="EMBL" id="PIT17270.1"/>
    </source>
</evidence>
<name>A0A2N9WVG1_9NEIS</name>
<dbReference type="Proteomes" id="UP000231293">
    <property type="component" value="Unassembled WGS sequence"/>
</dbReference>
<sequence>MAWIDPWGLSPVSPKTVLFSQDDISPNFSDKRSVNELIYRLKNDPSYINQVEPIRKVRLTDLPTDIQERLISQGANKHSVFTLDNRRLYAAKEAGIKSMPSVWATKSDLKSINLNNRFSTKTGGKGIKVRC</sequence>
<gene>
    <name evidence="1" type="ORF">BGI32_03100</name>
</gene>
<accession>A0A2N9WVG1</accession>
<dbReference type="EMBL" id="MDVB01000031">
    <property type="protein sequence ID" value="PIT17270.1"/>
    <property type="molecule type" value="Genomic_DNA"/>
</dbReference>
<comment type="caution">
    <text evidence="1">The sequence shown here is derived from an EMBL/GenBank/DDBJ whole genome shotgun (WGS) entry which is preliminary data.</text>
</comment>
<proteinExistence type="predicted"/>
<reference evidence="1 2" key="1">
    <citation type="journal article" date="2017" name="MBio">
        <title>Type VI secretion-mediated competition in the bee gut microbiome.</title>
        <authorList>
            <person name="Steele M.I."/>
            <person name="Kwong W.K."/>
            <person name="Powell J.E."/>
            <person name="Whiteley M."/>
            <person name="Moran N.A."/>
        </authorList>
    </citation>
    <scope>NUCLEOTIDE SEQUENCE [LARGE SCALE GENOMIC DNA]</scope>
    <source>
        <strain evidence="1 2">App2-2</strain>
    </source>
</reference>